<dbReference type="Gene3D" id="3.40.710.10">
    <property type="entry name" value="DD-peptidase/beta-lactamase superfamily"/>
    <property type="match status" value="1"/>
</dbReference>
<dbReference type="InterPro" id="IPR012338">
    <property type="entry name" value="Beta-lactam/transpept-like"/>
</dbReference>
<protein>
    <recommendedName>
        <fullName evidence="3 6">Beta-lactamase</fullName>
        <ecNumber evidence="3 6">3.5.2.6</ecNumber>
    </recommendedName>
</protein>
<dbReference type="InterPro" id="IPR000871">
    <property type="entry name" value="Beta-lactam_class-A"/>
</dbReference>
<evidence type="ECO:0000256" key="6">
    <source>
        <dbReference type="RuleBase" id="RU361140"/>
    </source>
</evidence>
<dbReference type="GO" id="GO:0030655">
    <property type="term" value="P:beta-lactam antibiotic catabolic process"/>
    <property type="evidence" value="ECO:0007669"/>
    <property type="project" value="InterPro"/>
</dbReference>
<feature type="region of interest" description="Disordered" evidence="7">
    <location>
        <begin position="19"/>
        <end position="43"/>
    </location>
</feature>
<dbReference type="GO" id="GO:0046677">
    <property type="term" value="P:response to antibiotic"/>
    <property type="evidence" value="ECO:0007669"/>
    <property type="project" value="UniProtKB-UniRule"/>
</dbReference>
<evidence type="ECO:0000256" key="5">
    <source>
        <dbReference type="ARBA" id="ARBA00023251"/>
    </source>
</evidence>
<dbReference type="PROSITE" id="PS00146">
    <property type="entry name" value="BETA_LACTAMASE_A"/>
    <property type="match status" value="1"/>
</dbReference>
<accession>A0A6J4MKR4</accession>
<keyword evidence="4 6" id="KW-0378">Hydrolase</keyword>
<dbReference type="PANTHER" id="PTHR35333">
    <property type="entry name" value="BETA-LACTAMASE"/>
    <property type="match status" value="1"/>
</dbReference>
<comment type="catalytic activity">
    <reaction evidence="1 6">
        <text>a beta-lactam + H2O = a substituted beta-amino acid</text>
        <dbReference type="Rhea" id="RHEA:20401"/>
        <dbReference type="ChEBI" id="CHEBI:15377"/>
        <dbReference type="ChEBI" id="CHEBI:35627"/>
        <dbReference type="ChEBI" id="CHEBI:140347"/>
        <dbReference type="EC" id="3.5.2.6"/>
    </reaction>
</comment>
<dbReference type="AlphaFoldDB" id="A0A6J4MKR4"/>
<gene>
    <name evidence="9" type="ORF">AVDCRST_MAG89-3694</name>
</gene>
<feature type="compositionally biased region" description="Low complexity" evidence="7">
    <location>
        <begin position="31"/>
        <end position="43"/>
    </location>
</feature>
<keyword evidence="5 6" id="KW-0046">Antibiotic resistance</keyword>
<evidence type="ECO:0000256" key="3">
    <source>
        <dbReference type="ARBA" id="ARBA00012865"/>
    </source>
</evidence>
<dbReference type="NCBIfam" id="NF033103">
    <property type="entry name" value="bla_class_A"/>
    <property type="match status" value="1"/>
</dbReference>
<comment type="similarity">
    <text evidence="2 6">Belongs to the class-A beta-lactamase family.</text>
</comment>
<evidence type="ECO:0000256" key="1">
    <source>
        <dbReference type="ARBA" id="ARBA00001526"/>
    </source>
</evidence>
<proteinExistence type="inferred from homology"/>
<dbReference type="PROSITE" id="PS51257">
    <property type="entry name" value="PROKAR_LIPOPROTEIN"/>
    <property type="match status" value="1"/>
</dbReference>
<dbReference type="PRINTS" id="PR00118">
    <property type="entry name" value="BLACTAMASEA"/>
</dbReference>
<organism evidence="9">
    <name type="scientific">uncultured Gemmatimonadota bacterium</name>
    <dbReference type="NCBI Taxonomy" id="203437"/>
    <lineage>
        <taxon>Bacteria</taxon>
        <taxon>Pseudomonadati</taxon>
        <taxon>Gemmatimonadota</taxon>
        <taxon>environmental samples</taxon>
    </lineage>
</organism>
<evidence type="ECO:0000256" key="4">
    <source>
        <dbReference type="ARBA" id="ARBA00022801"/>
    </source>
</evidence>
<evidence type="ECO:0000256" key="7">
    <source>
        <dbReference type="SAM" id="MobiDB-lite"/>
    </source>
</evidence>
<evidence type="ECO:0000313" key="9">
    <source>
        <dbReference type="EMBL" id="CAA9360220.1"/>
    </source>
</evidence>
<evidence type="ECO:0000259" key="8">
    <source>
        <dbReference type="Pfam" id="PF13354"/>
    </source>
</evidence>
<dbReference type="InterPro" id="IPR023650">
    <property type="entry name" value="Beta-lactam_class-A_AS"/>
</dbReference>
<dbReference type="InterPro" id="IPR045155">
    <property type="entry name" value="Beta-lactam_cat"/>
</dbReference>
<reference evidence="9" key="1">
    <citation type="submission" date="2020-02" db="EMBL/GenBank/DDBJ databases">
        <authorList>
            <person name="Meier V. D."/>
        </authorList>
    </citation>
    <scope>NUCLEOTIDE SEQUENCE</scope>
    <source>
        <strain evidence="9">AVDCRST_MAG89</strain>
    </source>
</reference>
<evidence type="ECO:0000256" key="2">
    <source>
        <dbReference type="ARBA" id="ARBA00009009"/>
    </source>
</evidence>
<dbReference type="GO" id="GO:0008800">
    <property type="term" value="F:beta-lactamase activity"/>
    <property type="evidence" value="ECO:0007669"/>
    <property type="project" value="UniProtKB-UniRule"/>
</dbReference>
<name>A0A6J4MKR4_9BACT</name>
<feature type="domain" description="Beta-lactamase class A catalytic" evidence="8">
    <location>
        <begin position="65"/>
        <end position="319"/>
    </location>
</feature>
<dbReference type="Pfam" id="PF13354">
    <property type="entry name" value="Beta-lactamase2"/>
    <property type="match status" value="1"/>
</dbReference>
<dbReference type="PANTHER" id="PTHR35333:SF3">
    <property type="entry name" value="BETA-LACTAMASE-TYPE TRANSPEPTIDASE FOLD CONTAINING PROTEIN"/>
    <property type="match status" value="1"/>
</dbReference>
<dbReference type="EMBL" id="CADCTV010000773">
    <property type="protein sequence ID" value="CAA9360220.1"/>
    <property type="molecule type" value="Genomic_DNA"/>
</dbReference>
<sequence>MRLRLLAFVFAAAACEKPAPRADTRPPESTPAVADSAQPAPSAPAAETIDSLAAIVASSGGSVGMVAVHVESGRRVEHLPAESFPMASTYKLPIVLAILAKVDSGRISLDDSVDVMPSDFRIGPSQIADSVGAAGGKATVGAMIRSVMMYSDNTSSDRLMRLAGGAEAVTAHVRARGVQDMRIDRYEGEVHWQYNGVSDVPPPDQWSVAEFNRRIAAVPAAEKEAAHARFWNDPRDTSTPAAMAALLVQVQRRDGLSATSQRVLLDAMERSPTGRGRIRALLPAGTTVADKTGTIGRTTNDVGIITLPDGSHLALAVLVKMSTRSNADEERTIARVARAVYDHFAR</sequence>
<dbReference type="SUPFAM" id="SSF56601">
    <property type="entry name" value="beta-lactamase/transpeptidase-like"/>
    <property type="match status" value="1"/>
</dbReference>
<dbReference type="EC" id="3.5.2.6" evidence="3 6"/>